<reference evidence="9 10" key="2">
    <citation type="journal article" date="2014" name="BMC Genomics">
        <title>An improved genome of the model marine alga Ostreococcus tauri unfolds by assessing Illumina de novo assemblies.</title>
        <authorList>
            <person name="Blanc-Mathieu R."/>
            <person name="Verhelst B."/>
            <person name="Derelle E."/>
            <person name="Rombauts S."/>
            <person name="Bouget F.Y."/>
            <person name="Carre I."/>
            <person name="Chateau A."/>
            <person name="Eyre-Walker A."/>
            <person name="Grimsley N."/>
            <person name="Moreau H."/>
            <person name="Piegu B."/>
            <person name="Rivals E."/>
            <person name="Schackwitz W."/>
            <person name="Van de Peer Y."/>
            <person name="Piganeau G."/>
        </authorList>
    </citation>
    <scope>NUCLEOTIDE SEQUENCE [LARGE SCALE GENOMIC DNA]</scope>
    <source>
        <strain evidence="10">OTTH 0595 / CCAP 157/2 / RCC745</strain>
    </source>
</reference>
<comment type="caution">
    <text evidence="9">The sequence shown here is derived from an EMBL/GenBank/DDBJ whole genome shotgun (WGS) entry which is preliminary data.</text>
</comment>
<evidence type="ECO:0000313" key="10">
    <source>
        <dbReference type="Proteomes" id="UP000009170"/>
    </source>
</evidence>
<dbReference type="InterPro" id="IPR036396">
    <property type="entry name" value="Cyt_P450_sf"/>
</dbReference>
<dbReference type="InterPro" id="IPR001128">
    <property type="entry name" value="Cyt_P450"/>
</dbReference>
<dbReference type="SUPFAM" id="SSF48264">
    <property type="entry name" value="Cytochrome P450"/>
    <property type="match status" value="1"/>
</dbReference>
<dbReference type="PRINTS" id="PR00385">
    <property type="entry name" value="P450"/>
</dbReference>
<dbReference type="InParanoid" id="A0A096P9T4"/>
<evidence type="ECO:0000256" key="8">
    <source>
        <dbReference type="RuleBase" id="RU000461"/>
    </source>
</evidence>
<dbReference type="PROSITE" id="PS00086">
    <property type="entry name" value="CYTOCHROME_P450"/>
    <property type="match status" value="1"/>
</dbReference>
<evidence type="ECO:0000256" key="2">
    <source>
        <dbReference type="ARBA" id="ARBA00022617"/>
    </source>
</evidence>
<keyword evidence="10" id="KW-1185">Reference proteome</keyword>
<evidence type="ECO:0000256" key="6">
    <source>
        <dbReference type="ARBA" id="ARBA00023033"/>
    </source>
</evidence>
<dbReference type="GO" id="GO:0004497">
    <property type="term" value="F:monooxygenase activity"/>
    <property type="evidence" value="ECO:0007669"/>
    <property type="project" value="UniProtKB-KW"/>
</dbReference>
<dbReference type="PANTHER" id="PTHR24291:SF50">
    <property type="entry name" value="BIFUNCTIONAL ALBAFLAVENONE MONOOXYGENASE_TERPENE SYNTHASE"/>
    <property type="match status" value="1"/>
</dbReference>
<dbReference type="CDD" id="cd11046">
    <property type="entry name" value="CYP97"/>
    <property type="match status" value="1"/>
</dbReference>
<dbReference type="OrthoDB" id="1470350at2759"/>
<dbReference type="GO" id="GO:0016705">
    <property type="term" value="F:oxidoreductase activity, acting on paired donors, with incorporation or reduction of molecular oxygen"/>
    <property type="evidence" value="ECO:0007669"/>
    <property type="project" value="InterPro"/>
</dbReference>
<protein>
    <submittedName>
        <fullName evidence="9">Cytochrome P450, conserved site</fullName>
    </submittedName>
</protein>
<evidence type="ECO:0000256" key="4">
    <source>
        <dbReference type="ARBA" id="ARBA00023002"/>
    </source>
</evidence>
<evidence type="ECO:0000313" key="9">
    <source>
        <dbReference type="EMBL" id="CEG01697.1"/>
    </source>
</evidence>
<feature type="binding site" description="axial binding residue" evidence="7">
    <location>
        <position position="514"/>
    </location>
    <ligand>
        <name>heme</name>
        <dbReference type="ChEBI" id="CHEBI:30413"/>
    </ligand>
    <ligandPart>
        <name>Fe</name>
        <dbReference type="ChEBI" id="CHEBI:18248"/>
    </ligandPart>
</feature>
<dbReference type="KEGG" id="ota:OT_ostta15g00680"/>
<comment type="cofactor">
    <cofactor evidence="7">
        <name>heme</name>
        <dbReference type="ChEBI" id="CHEBI:30413"/>
    </cofactor>
</comment>
<keyword evidence="4 8" id="KW-0560">Oxidoreductase</keyword>
<dbReference type="GO" id="GO:0005506">
    <property type="term" value="F:iron ion binding"/>
    <property type="evidence" value="ECO:0007669"/>
    <property type="project" value="InterPro"/>
</dbReference>
<keyword evidence="3 7" id="KW-0479">Metal-binding</keyword>
<dbReference type="RefSeq" id="XP_022841109.1">
    <property type="nucleotide sequence ID" value="XM_022982348.1"/>
</dbReference>
<keyword evidence="5 7" id="KW-0408">Iron</keyword>
<dbReference type="GeneID" id="34946416"/>
<comment type="similarity">
    <text evidence="1 8">Belongs to the cytochrome P450 family.</text>
</comment>
<dbReference type="STRING" id="70448.A0A096P9T4"/>
<dbReference type="EMBL" id="CAID01000015">
    <property type="protein sequence ID" value="CEG01697.1"/>
    <property type="molecule type" value="Genomic_DNA"/>
</dbReference>
<dbReference type="PRINTS" id="PR00463">
    <property type="entry name" value="EP450I"/>
</dbReference>
<keyword evidence="2 7" id="KW-0349">Heme</keyword>
<name>A0A096P9T4_OSTTA</name>
<dbReference type="InterPro" id="IPR002401">
    <property type="entry name" value="Cyt_P450_E_grp-I"/>
</dbReference>
<evidence type="ECO:0000256" key="1">
    <source>
        <dbReference type="ARBA" id="ARBA00010617"/>
    </source>
</evidence>
<evidence type="ECO:0000256" key="7">
    <source>
        <dbReference type="PIRSR" id="PIRSR602401-1"/>
    </source>
</evidence>
<organism evidence="9 10">
    <name type="scientific">Ostreococcus tauri</name>
    <name type="common">Marine green alga</name>
    <dbReference type="NCBI Taxonomy" id="70448"/>
    <lineage>
        <taxon>Eukaryota</taxon>
        <taxon>Viridiplantae</taxon>
        <taxon>Chlorophyta</taxon>
        <taxon>Mamiellophyceae</taxon>
        <taxon>Mamiellales</taxon>
        <taxon>Bathycoccaceae</taxon>
        <taxon>Ostreococcus</taxon>
    </lineage>
</organism>
<dbReference type="PANTHER" id="PTHR24291">
    <property type="entry name" value="CYTOCHROME P450 FAMILY 4"/>
    <property type="match status" value="1"/>
</dbReference>
<dbReference type="Gene3D" id="1.10.630.10">
    <property type="entry name" value="Cytochrome P450"/>
    <property type="match status" value="1"/>
</dbReference>
<gene>
    <name evidence="9" type="ORF">OT_ostta15g00680</name>
</gene>
<proteinExistence type="inferred from homology"/>
<dbReference type="GO" id="GO:0020037">
    <property type="term" value="F:heme binding"/>
    <property type="evidence" value="ECO:0007669"/>
    <property type="project" value="InterPro"/>
</dbReference>
<sequence>MRACMPSYEVMRVHVAATSSTTPRRNVARHRCVRARTAVKPPPSSETYRGALFPGVEVPDSPFVKSLATVFPWGNGARVTERVLMDLLKPEVRAAPLFVPLYDYYREYGGVYNLGAGPKWFVVVSDPVAVRTMFKDKADDFSKGILTDIMEPIMGDGLIPANKETWAKRRPVIGAGFHGAWLKHMCNLFGASAMRLAEKLDVAAEKGTTVELEGELYAMALDVIGKAVFNYEFGALKQETPIIKAVYRVLRESEHRSTFPLQYWQIPGAMDLVPRQKQFKEDMKMINEELSTLINSAIESRNETGLEEMERRDYSNVEDASLLRFLVDIRGDEATSTQLRDDLMTMLIAGHETTAAVLTWTLYLLAQHPEIMEEAVKEIEMCVENADGVPTPEEVRKLEKVRMILAEGMRLYPAPPILIRRAIKDVTLPRGGNGKEITLKAGTDCFIAVWNLHRSPDLWENPEKFDPSRFSRRFTNEAIEGWGGLNPDLMTGLYPNEQSTDFSYVPFGGGQRRCAGDQFAMLEAVTSLSVLLKKFKFELDCPPNDVEMITGATIHTKKGLPMKIKRRE</sequence>
<dbReference type="Pfam" id="PF00067">
    <property type="entry name" value="p450"/>
    <property type="match status" value="1"/>
</dbReference>
<accession>A0A096P9T4</accession>
<evidence type="ECO:0000256" key="3">
    <source>
        <dbReference type="ARBA" id="ARBA00022723"/>
    </source>
</evidence>
<dbReference type="Proteomes" id="UP000009170">
    <property type="component" value="Unassembled WGS sequence"/>
</dbReference>
<dbReference type="InterPro" id="IPR050196">
    <property type="entry name" value="Cytochrome_P450_Monoox"/>
</dbReference>
<keyword evidence="6 8" id="KW-0503">Monooxygenase</keyword>
<dbReference type="AlphaFoldDB" id="A0A096P9T4"/>
<dbReference type="InterPro" id="IPR017972">
    <property type="entry name" value="Cyt_P450_CS"/>
</dbReference>
<reference evidence="10" key="1">
    <citation type="journal article" date="2006" name="Proc. Natl. Acad. Sci. U.S.A.">
        <title>Genome analysis of the smallest free-living eukaryote Ostreococcus tauri unveils many unique features.</title>
        <authorList>
            <person name="Derelle E."/>
            <person name="Ferraz C."/>
            <person name="Rombauts S."/>
            <person name="Rouze P."/>
            <person name="Worden A.Z."/>
            <person name="Robbens S."/>
            <person name="Partensky F."/>
            <person name="Degroeve S."/>
            <person name="Echeynie S."/>
            <person name="Cooke R."/>
            <person name="Saeys Y."/>
            <person name="Wuyts J."/>
            <person name="Jabbari K."/>
            <person name="Bowler C."/>
            <person name="Panaud O."/>
            <person name="Piegu B."/>
            <person name="Ball S.G."/>
            <person name="Ral J.-P."/>
            <person name="Bouget F.-Y."/>
            <person name="Piganeau G."/>
            <person name="De Baets B."/>
            <person name="Picard A."/>
            <person name="Delseny M."/>
            <person name="Demaille J."/>
            <person name="Van de Peer Y."/>
            <person name="Moreau H."/>
        </authorList>
    </citation>
    <scope>NUCLEOTIDE SEQUENCE [LARGE SCALE GENOMIC DNA]</scope>
    <source>
        <strain evidence="10">OTTH 0595 / CCAP 157/2 / RCC745</strain>
    </source>
</reference>
<evidence type="ECO:0000256" key="5">
    <source>
        <dbReference type="ARBA" id="ARBA00023004"/>
    </source>
</evidence>